<gene>
    <name evidence="5" type="primary">LOC115890399</name>
</gene>
<protein>
    <submittedName>
        <fullName evidence="5">Protein ALP1-like</fullName>
    </submittedName>
</protein>
<sequence length="275" mass="31222">MEELLEAAILGGANDAEIEFLILDNVLINRDNIMENGNNFTLDDYADEDVKKHFRFERQDILQLANFLGIPDPVRTQRRVKVNNVTALCILLKRLAYLNRLRDISPMFSLSPQSISEVVRATTDIILANNGRLLNNLQDLQWLDRNKMTYYSQAVHAKGGAMQNCWGFIDGTARQICRPSVEQENYYSGHKRFHCLKYQSVLCPDGIIVSLKGAFPGRRHDAGIFRESGLYNELEHVANFSPDEKFSLYGDQAYGLMDLLITPYQGRPTTVSTAV</sequence>
<dbReference type="InParanoid" id="A0A6J2YTF6"/>
<evidence type="ECO:0000313" key="4">
    <source>
        <dbReference type="Proteomes" id="UP000504635"/>
    </source>
</evidence>
<dbReference type="Proteomes" id="UP000504635">
    <property type="component" value="Unplaced"/>
</dbReference>
<dbReference type="PANTHER" id="PTHR34615">
    <property type="entry name" value="PX DOMAIN-CONTAINING PROTEIN"/>
    <property type="match status" value="1"/>
</dbReference>
<dbReference type="GO" id="GO:0046872">
    <property type="term" value="F:metal ion binding"/>
    <property type="evidence" value="ECO:0007669"/>
    <property type="project" value="UniProtKB-KW"/>
</dbReference>
<dbReference type="Pfam" id="PF13359">
    <property type="entry name" value="DDE_Tnp_4"/>
    <property type="match status" value="1"/>
</dbReference>
<evidence type="ECO:0000256" key="2">
    <source>
        <dbReference type="ARBA" id="ARBA00022723"/>
    </source>
</evidence>
<reference evidence="5" key="1">
    <citation type="submission" date="2025-08" db="UniProtKB">
        <authorList>
            <consortium name="RefSeq"/>
        </authorList>
    </citation>
    <scope>IDENTIFICATION</scope>
    <source>
        <tissue evidence="5">Gonads</tissue>
    </source>
</reference>
<dbReference type="GeneID" id="115890399"/>
<keyword evidence="2" id="KW-0479">Metal-binding</keyword>
<dbReference type="OrthoDB" id="5978526at2759"/>
<keyword evidence="4" id="KW-1185">Reference proteome</keyword>
<comment type="cofactor">
    <cofactor evidence="1">
        <name>a divalent metal cation</name>
        <dbReference type="ChEBI" id="CHEBI:60240"/>
    </cofactor>
</comment>
<name>A0A6J2YTF6_SITOR</name>
<dbReference type="PANTHER" id="PTHR34615:SF1">
    <property type="entry name" value="PX DOMAIN-CONTAINING PROTEIN"/>
    <property type="match status" value="1"/>
</dbReference>
<dbReference type="KEGG" id="soy:115890399"/>
<dbReference type="InterPro" id="IPR027806">
    <property type="entry name" value="HARBI1_dom"/>
</dbReference>
<evidence type="ECO:0000313" key="5">
    <source>
        <dbReference type="RefSeq" id="XP_030766491.1"/>
    </source>
</evidence>
<evidence type="ECO:0000256" key="1">
    <source>
        <dbReference type="ARBA" id="ARBA00001968"/>
    </source>
</evidence>
<accession>A0A6J2YTF6</accession>
<dbReference type="RefSeq" id="XP_030766491.1">
    <property type="nucleotide sequence ID" value="XM_030910631.1"/>
</dbReference>
<evidence type="ECO:0000259" key="3">
    <source>
        <dbReference type="Pfam" id="PF13359"/>
    </source>
</evidence>
<dbReference type="AlphaFoldDB" id="A0A6J2YTF6"/>
<feature type="domain" description="DDE Tnp4" evidence="3">
    <location>
        <begin position="169"/>
        <end position="267"/>
    </location>
</feature>
<organism evidence="4 5">
    <name type="scientific">Sitophilus oryzae</name>
    <name type="common">Rice weevil</name>
    <name type="synonym">Curculio oryzae</name>
    <dbReference type="NCBI Taxonomy" id="7048"/>
    <lineage>
        <taxon>Eukaryota</taxon>
        <taxon>Metazoa</taxon>
        <taxon>Ecdysozoa</taxon>
        <taxon>Arthropoda</taxon>
        <taxon>Hexapoda</taxon>
        <taxon>Insecta</taxon>
        <taxon>Pterygota</taxon>
        <taxon>Neoptera</taxon>
        <taxon>Endopterygota</taxon>
        <taxon>Coleoptera</taxon>
        <taxon>Polyphaga</taxon>
        <taxon>Cucujiformia</taxon>
        <taxon>Curculionidae</taxon>
        <taxon>Dryophthorinae</taxon>
        <taxon>Sitophilus</taxon>
    </lineage>
</organism>
<proteinExistence type="predicted"/>